<accession>A0A2P2Q3H4</accession>
<name>A0A2P2Q3H4_RHIMU</name>
<reference evidence="1" key="1">
    <citation type="submission" date="2018-02" db="EMBL/GenBank/DDBJ databases">
        <title>Rhizophora mucronata_Transcriptome.</title>
        <authorList>
            <person name="Meera S.P."/>
            <person name="Sreeshan A."/>
            <person name="Augustine A."/>
        </authorList>
    </citation>
    <scope>NUCLEOTIDE SEQUENCE</scope>
    <source>
        <tissue evidence="1">Leaf</tissue>
    </source>
</reference>
<evidence type="ECO:0000313" key="1">
    <source>
        <dbReference type="EMBL" id="MBX61547.1"/>
    </source>
</evidence>
<dbReference type="AlphaFoldDB" id="A0A2P2Q3H4"/>
<organism evidence="1">
    <name type="scientific">Rhizophora mucronata</name>
    <name type="common">Asiatic mangrove</name>
    <dbReference type="NCBI Taxonomy" id="61149"/>
    <lineage>
        <taxon>Eukaryota</taxon>
        <taxon>Viridiplantae</taxon>
        <taxon>Streptophyta</taxon>
        <taxon>Embryophyta</taxon>
        <taxon>Tracheophyta</taxon>
        <taxon>Spermatophyta</taxon>
        <taxon>Magnoliopsida</taxon>
        <taxon>eudicotyledons</taxon>
        <taxon>Gunneridae</taxon>
        <taxon>Pentapetalae</taxon>
        <taxon>rosids</taxon>
        <taxon>fabids</taxon>
        <taxon>Malpighiales</taxon>
        <taxon>Rhizophoraceae</taxon>
        <taxon>Rhizophora</taxon>
    </lineage>
</organism>
<sequence>MTSKTLPTLSIPKPPLSTTSIWLLFLSPRDCSTTLSPALI</sequence>
<proteinExistence type="predicted"/>
<protein>
    <submittedName>
        <fullName evidence="1">Uncharacterized protein</fullName>
    </submittedName>
</protein>
<dbReference type="EMBL" id="GGEC01081063">
    <property type="protein sequence ID" value="MBX61547.1"/>
    <property type="molecule type" value="Transcribed_RNA"/>
</dbReference>